<feature type="non-terminal residue" evidence="1">
    <location>
        <position position="1"/>
    </location>
</feature>
<evidence type="ECO:0000313" key="2">
    <source>
        <dbReference type="Proteomes" id="UP000805704"/>
    </source>
</evidence>
<evidence type="ECO:0000313" key="1">
    <source>
        <dbReference type="EMBL" id="KAG8012945.1"/>
    </source>
</evidence>
<keyword evidence="2" id="KW-1185">Reference proteome</keyword>
<dbReference type="EMBL" id="CM024800">
    <property type="protein sequence ID" value="KAG8012945.1"/>
    <property type="molecule type" value="Genomic_DNA"/>
</dbReference>
<comment type="caution">
    <text evidence="1">The sequence shown here is derived from an EMBL/GenBank/DDBJ whole genome shotgun (WGS) entry which is preliminary data.</text>
</comment>
<dbReference type="Proteomes" id="UP000805704">
    <property type="component" value="Chromosome 12"/>
</dbReference>
<sequence>FLRHFQFASCYASVQPLQLFGRGPRGGNYLSLFTYRGPRCTPRPRLACHAPKMTVKTDLSHAEADEAGQEPRGRHGCRRRRQEAGVCSCSGSGVAQHQVREEMRPELSEAQTQHQTHWLTRDAWPTANNPLTLSSRNPFATQLRLSQ</sequence>
<accession>A0ACB7FFY2</accession>
<reference evidence="1" key="1">
    <citation type="submission" date="2020-04" db="EMBL/GenBank/DDBJ databases">
        <title>A chromosome-scale assembly and high-density genetic map of the yellow drum (Nibea albiflora) genome.</title>
        <authorList>
            <person name="Xu D."/>
            <person name="Zhang W."/>
            <person name="Chen R."/>
            <person name="Tan P."/>
            <person name="Wang L."/>
            <person name="Song H."/>
            <person name="Tian L."/>
            <person name="Zhu Q."/>
            <person name="Wang B."/>
        </authorList>
    </citation>
    <scope>NUCLEOTIDE SEQUENCE</scope>
    <source>
        <strain evidence="1">ZJHYS-2018</strain>
    </source>
</reference>
<name>A0ACB7FFY2_NIBAL</name>
<proteinExistence type="predicted"/>
<gene>
    <name evidence="1" type="ORF">GBF38_020919</name>
</gene>
<protein>
    <submittedName>
        <fullName evidence="1">Uncharacterized protein</fullName>
    </submittedName>
</protein>
<organism evidence="1 2">
    <name type="scientific">Nibea albiflora</name>
    <name type="common">Yellow drum</name>
    <name type="synonym">Corvina albiflora</name>
    <dbReference type="NCBI Taxonomy" id="240163"/>
    <lineage>
        <taxon>Eukaryota</taxon>
        <taxon>Metazoa</taxon>
        <taxon>Chordata</taxon>
        <taxon>Craniata</taxon>
        <taxon>Vertebrata</taxon>
        <taxon>Euteleostomi</taxon>
        <taxon>Actinopterygii</taxon>
        <taxon>Neopterygii</taxon>
        <taxon>Teleostei</taxon>
        <taxon>Neoteleostei</taxon>
        <taxon>Acanthomorphata</taxon>
        <taxon>Eupercaria</taxon>
        <taxon>Sciaenidae</taxon>
        <taxon>Nibea</taxon>
    </lineage>
</organism>